<dbReference type="OrthoDB" id="4500473at2759"/>
<name>A0A0C4DZT6_MAGP6</name>
<dbReference type="AlphaFoldDB" id="A0A0C4DZT6"/>
<accession>A0A0C4DZT6</accession>
<reference evidence="1" key="3">
    <citation type="submission" date="2011-03" db="EMBL/GenBank/DDBJ databases">
        <title>Annotation of Magnaporthe poae ATCC 64411.</title>
        <authorList>
            <person name="Ma L.-J."/>
            <person name="Dead R."/>
            <person name="Young S.K."/>
            <person name="Zeng Q."/>
            <person name="Gargeya S."/>
            <person name="Fitzgerald M."/>
            <person name="Haas B."/>
            <person name="Abouelleil A."/>
            <person name="Alvarado L."/>
            <person name="Arachchi H.M."/>
            <person name="Berlin A."/>
            <person name="Brown A."/>
            <person name="Chapman S.B."/>
            <person name="Chen Z."/>
            <person name="Dunbar C."/>
            <person name="Freedman E."/>
            <person name="Gearin G."/>
            <person name="Gellesch M."/>
            <person name="Goldberg J."/>
            <person name="Griggs A."/>
            <person name="Gujja S."/>
            <person name="Heiman D."/>
            <person name="Howarth C."/>
            <person name="Larson L."/>
            <person name="Lui A."/>
            <person name="MacDonald P.J.P."/>
            <person name="Mehta T."/>
            <person name="Montmayeur A."/>
            <person name="Murphy C."/>
            <person name="Neiman D."/>
            <person name="Pearson M."/>
            <person name="Priest M."/>
            <person name="Roberts A."/>
            <person name="Saif S."/>
            <person name="Shea T."/>
            <person name="Shenoy N."/>
            <person name="Sisk P."/>
            <person name="Stolte C."/>
            <person name="Sykes S."/>
            <person name="Yandava C."/>
            <person name="Wortman J."/>
            <person name="Nusbaum C."/>
            <person name="Birren B."/>
        </authorList>
    </citation>
    <scope>NUCLEOTIDE SEQUENCE</scope>
    <source>
        <strain evidence="1">ATCC 64411</strain>
    </source>
</reference>
<dbReference type="eggNOG" id="ENOG502SS2T">
    <property type="taxonomic scope" value="Eukaryota"/>
</dbReference>
<reference evidence="3" key="2">
    <citation type="submission" date="2010-05" db="EMBL/GenBank/DDBJ databases">
        <title>The genome sequence of Magnaporthe poae strain ATCC 64411.</title>
        <authorList>
            <person name="Ma L.-J."/>
            <person name="Dead R."/>
            <person name="Young S."/>
            <person name="Zeng Q."/>
            <person name="Koehrsen M."/>
            <person name="Alvarado L."/>
            <person name="Berlin A."/>
            <person name="Chapman S.B."/>
            <person name="Chen Z."/>
            <person name="Freedman E."/>
            <person name="Gellesch M."/>
            <person name="Goldberg J."/>
            <person name="Griggs A."/>
            <person name="Gujja S."/>
            <person name="Heilman E.R."/>
            <person name="Heiman D."/>
            <person name="Hepburn T."/>
            <person name="Howarth C."/>
            <person name="Jen D."/>
            <person name="Larson L."/>
            <person name="Mehta T."/>
            <person name="Neiman D."/>
            <person name="Pearson M."/>
            <person name="Roberts A."/>
            <person name="Saif S."/>
            <person name="Shea T."/>
            <person name="Shenoy N."/>
            <person name="Sisk P."/>
            <person name="Stolte C."/>
            <person name="Sykes S."/>
            <person name="Walk T."/>
            <person name="White J."/>
            <person name="Yandava C."/>
            <person name="Haas B."/>
            <person name="Nusbaum C."/>
            <person name="Birren B."/>
        </authorList>
    </citation>
    <scope>NUCLEOTIDE SEQUENCE [LARGE SCALE GENOMIC DNA]</scope>
    <source>
        <strain evidence="3">ATCC 64411 / 73-15</strain>
    </source>
</reference>
<reference evidence="2" key="4">
    <citation type="journal article" date="2015" name="G3 (Bethesda)">
        <title>Genome sequences of three phytopathogenic species of the Magnaporthaceae family of fungi.</title>
        <authorList>
            <person name="Okagaki L.H."/>
            <person name="Nunes C.C."/>
            <person name="Sailsbery J."/>
            <person name="Clay B."/>
            <person name="Brown D."/>
            <person name="John T."/>
            <person name="Oh Y."/>
            <person name="Young N."/>
            <person name="Fitzgerald M."/>
            <person name="Haas B.J."/>
            <person name="Zeng Q."/>
            <person name="Young S."/>
            <person name="Adiconis X."/>
            <person name="Fan L."/>
            <person name="Levin J.Z."/>
            <person name="Mitchell T.K."/>
            <person name="Okubara P.A."/>
            <person name="Farman M.L."/>
            <person name="Kohn L.M."/>
            <person name="Birren B."/>
            <person name="Ma L.-J."/>
            <person name="Dean R.A."/>
        </authorList>
    </citation>
    <scope>NUCLEOTIDE SEQUENCE</scope>
    <source>
        <strain evidence="2">ATCC 64411 / 73-15</strain>
    </source>
</reference>
<dbReference type="OMA" id="EMELMPV"/>
<organism evidence="2 3">
    <name type="scientific">Magnaporthiopsis poae (strain ATCC 64411 / 73-15)</name>
    <name type="common">Kentucky bluegrass fungus</name>
    <name type="synonym">Magnaporthe poae</name>
    <dbReference type="NCBI Taxonomy" id="644358"/>
    <lineage>
        <taxon>Eukaryota</taxon>
        <taxon>Fungi</taxon>
        <taxon>Dikarya</taxon>
        <taxon>Ascomycota</taxon>
        <taxon>Pezizomycotina</taxon>
        <taxon>Sordariomycetes</taxon>
        <taxon>Sordariomycetidae</taxon>
        <taxon>Magnaporthales</taxon>
        <taxon>Magnaporthaceae</taxon>
        <taxon>Magnaporthiopsis</taxon>
    </lineage>
</organism>
<dbReference type="EMBL" id="ADBL01001335">
    <property type="status" value="NOT_ANNOTATED_CDS"/>
    <property type="molecule type" value="Genomic_DNA"/>
</dbReference>
<evidence type="ECO:0000313" key="2">
    <source>
        <dbReference type="EnsemblFungi" id="MAPG_05593T0"/>
    </source>
</evidence>
<reference evidence="1" key="1">
    <citation type="submission" date="2010-05" db="EMBL/GenBank/DDBJ databases">
        <title>The Genome Sequence of Magnaporthe poae strain ATCC 64411.</title>
        <authorList>
            <consortium name="The Broad Institute Genome Sequencing Platform"/>
            <consortium name="Broad Institute Genome Sequencing Center for Infectious Disease"/>
            <person name="Ma L.-J."/>
            <person name="Dead R."/>
            <person name="Young S."/>
            <person name="Zeng Q."/>
            <person name="Koehrsen M."/>
            <person name="Alvarado L."/>
            <person name="Berlin A."/>
            <person name="Chapman S.B."/>
            <person name="Chen Z."/>
            <person name="Freedman E."/>
            <person name="Gellesch M."/>
            <person name="Goldberg J."/>
            <person name="Griggs A."/>
            <person name="Gujja S."/>
            <person name="Heilman E.R."/>
            <person name="Heiman D."/>
            <person name="Hepburn T."/>
            <person name="Howarth C."/>
            <person name="Jen D."/>
            <person name="Larson L."/>
            <person name="Mehta T."/>
            <person name="Neiman D."/>
            <person name="Pearson M."/>
            <person name="Roberts A."/>
            <person name="Saif S."/>
            <person name="Shea T."/>
            <person name="Shenoy N."/>
            <person name="Sisk P."/>
            <person name="Stolte C."/>
            <person name="Sykes S."/>
            <person name="Walk T."/>
            <person name="White J."/>
            <person name="Yandava C."/>
            <person name="Haas B."/>
            <person name="Nusbaum C."/>
            <person name="Birren B."/>
        </authorList>
    </citation>
    <scope>NUCLEOTIDE SEQUENCE</scope>
    <source>
        <strain evidence="1">ATCC 64411</strain>
    </source>
</reference>
<dbReference type="EMBL" id="GL876969">
    <property type="protein sequence ID" value="KLU86581.1"/>
    <property type="molecule type" value="Genomic_DNA"/>
</dbReference>
<dbReference type="STRING" id="644358.A0A0C4DZT6"/>
<evidence type="ECO:0000313" key="3">
    <source>
        <dbReference type="Proteomes" id="UP000011715"/>
    </source>
</evidence>
<protein>
    <submittedName>
        <fullName evidence="1 2">Uncharacterized protein</fullName>
    </submittedName>
</protein>
<dbReference type="Proteomes" id="UP000011715">
    <property type="component" value="Unassembled WGS sequence"/>
</dbReference>
<gene>
    <name evidence="1" type="ORF">MAPG_05593</name>
</gene>
<keyword evidence="3" id="KW-1185">Reference proteome</keyword>
<sequence>MPTWFLPPDSTFKPEGKLSLGMVIVHPKDPTNVLAVPGSEVPPIPLPEEDRLLERKHVHANEMENSVGFNLLARFAGLCSGSTSLTKRRRNAIQYGEVDHEVRTFKTPFTGDMLRAIVRVPKVRNHIESSLFGTRPVYVVSGLRVTTSSFAVTRVAESDYSADASASAALPVGLVPGEVGWGVSDAASGVRTDSYDTAPGIVFAYQLYAIRPRGYDDECPQAKVFSSRDAFMTGEGDGEDGGEEMELMPVTEEVLEADQDEPAQYQVEAAGDGHFCISFV</sequence>
<dbReference type="EnsemblFungi" id="MAPG_05593T0">
    <property type="protein sequence ID" value="MAPG_05593T0"/>
    <property type="gene ID" value="MAPG_05593"/>
</dbReference>
<reference evidence="2" key="5">
    <citation type="submission" date="2015-06" db="UniProtKB">
        <authorList>
            <consortium name="EnsemblFungi"/>
        </authorList>
    </citation>
    <scope>IDENTIFICATION</scope>
    <source>
        <strain evidence="2">ATCC 64411</strain>
    </source>
</reference>
<proteinExistence type="predicted"/>
<dbReference type="VEuPathDB" id="FungiDB:MAPG_05593"/>
<evidence type="ECO:0000313" key="1">
    <source>
        <dbReference type="EMBL" id="KLU86581.1"/>
    </source>
</evidence>